<sequence>MTTSPLTTDPRTEPRPQAPAGVLELFERRARSAPHAVALVLPDGELSYGTLLDRVRHGAAALRARGLRPGTVVAVDGGDPGAAVPALLAALWARGVVLPLDPLLPPDSRAALLAQTGAALLLRAGTADGGPAADAVRTLAFAELMTHGADAGDATPAPSLSSGGACLILGAEGAEDPEGSEGSGGSAGAGATGASPDLPRTMTTTIGHDTLAHQVAWVARTLPCGPGERVAQLAGFTAGALVRAVLPTLVAGGAVCLPSPGGAPEAPAAVLARLAASGATALHTAPTALGALLGLGRGAEEGAGHPAPGLSGLRLLCLSGEPLPAALVRRWRRAFPASAARCVNLYGAPGTAPVAAWYPVPEEPGEGIVPVGRGIDSTRLLVVNRRGRPCGVGELGEILVDTSDTGDTNGTSDRNGTGDTTGAGDAYGAYGPARRTGDLGRYLPDGSVEYLGRQDDQVRMQGVRVHPAEVAAVLAGYPAVASAAVTVPVPASEDGAGERRLVAHVVPAAGTALDPDALRRAVAERLSAAAVPAEVVPLDALPLTAYGTLDRRALPAAGADPAAAREAAGAPRGRTEEAVAGYWAEVLGVPVEDRAADFFALGGHSLLMARVLSRVRRDFGAPLELRDLFEAPTVAALAARLDALGPAPGETAAADGGAEQGGRIPLTPEHGIPLAPEHGIPLTPEQEGVWFLEQLAPEAGAYNMAGVLALPAGVPAASVRAALDRLVARHEALRTAFVADEDRPVQRVLPPGPADFGVLPEAAGRGEALDRLTAEGARPFALTEGRPLRARLVRCADGSAEQFLGLTVHHLSCDGWSWDILLRELDGLLHAAREGREPEAAAPAPRFAEHALRSRGPGQEARRAAAVAFWRAHLGTPPPVLDLPTARPRPPVRTHRGAVRPVPVPDGLGAALSAYCRDRGVTPYMALLAAFGLVLAHTADQDEVVLGTDSAGRDRADTEQTVGFFVRTHALRLDLGGGPDFDEAVGRVREVLLASHPHQHLSFSRLVEAVRPVRDPSRTPVFQVMLRMPPDGPGRTGRLVRQLSGGELPADAALAPAAKFDLTLVARAERDRLRLDVEYHTDLFDAGSVDALGGRLVALLAAAVREPDRPRAVTGAGRPAHPFGAALPARPQPRVAAEFARRAAEAPGATALRCADGRLGYGELAARVAATARRLRPGEVTAVVGGKHPDAVTALLAAVTAGAVAVPVDEELPEARQRALAELAGATAVLAAGRDRRPPWCEAAALPVVEVARAADAAPGAVPEVPRPGTPDGPAPDGPPAPDAPACVFFTSGSTGTPKGVLGAHRGLDHFAAWERAEFAIGPGDRVAQLTTFSFDAVLRDVFVPLTAGAALCLPPAAAREDALRLLEWLAAERITVVHTTPSVAASWLALGADAAGPDLSALRLICLAGEPLTGELVTRLRTGLRGCRAEIVNFYGPTETMMIKTFLRVPERPGAGVLPVGGPLPGAQVAVLGRDGRPCLPHERGEIVLRTPYRARYLSGEPGGYQPNSFCREADPDDLLFRTGDTAVVGADGAIVPTGRRDFVVKVNGVRADPAEVAAALATHPEVTGCHVEPHRDADRVSLVAYVVRVPDARVSTEALRAHAAGRLPAALLPALVLFVDALPLLPNGKPDRDALLGGAAATPRAAAPAGRAEPRTPEEARLLRVWRDVLGRPETGVTDDFFAVGGHSLLATVLITRIRKEFGVAVSLRDLLAAPRVDRLAPVLAALGAEGPEGTAGTEGSAGTGGAAEGSGSDGHGGGATSHQGPLLLLREGPAAESPLFLVHPMGGDVVCYRPLVRALPPGPAVHAFRAPALDGGPVPRDLRELAARYLHELRRVRPSGPYRLGGWSFGGAVAAEMARQLSFDGERTELLVLLDSYAPGGPAYGGTASSARADLRAFAEDVGRLTGADPAETEAALLRTPQAGAPEAETTAELRRRLALFGAHRACAARYRAATPRLPGTRVLLFAAGAQRRPEGTTAALGWAELLGRAVDPVVVADTDHYSVITDAGVAARLGEALREG</sequence>
<dbReference type="InterPro" id="IPR023213">
    <property type="entry name" value="CAT-like_dom_sf"/>
</dbReference>
<dbReference type="InterPro" id="IPR006162">
    <property type="entry name" value="Ppantetheine_attach_site"/>
</dbReference>
<keyword evidence="7" id="KW-1185">Reference proteome</keyword>
<comment type="caution">
    <text evidence="6">The sequence shown here is derived from an EMBL/GenBank/DDBJ whole genome shotgun (WGS) entry which is preliminary data.</text>
</comment>
<dbReference type="SUPFAM" id="SSF52777">
    <property type="entry name" value="CoA-dependent acyltransferases"/>
    <property type="match status" value="2"/>
</dbReference>
<feature type="region of interest" description="Disordered" evidence="4">
    <location>
        <begin position="880"/>
        <end position="900"/>
    </location>
</feature>
<gene>
    <name evidence="6" type="ORF">ACFPC0_22960</name>
</gene>
<evidence type="ECO:0000256" key="2">
    <source>
        <dbReference type="ARBA" id="ARBA00022450"/>
    </source>
</evidence>
<name>A0ABV8TJ25_9ACTN</name>
<dbReference type="InterPro" id="IPR001031">
    <property type="entry name" value="Thioesterase"/>
</dbReference>
<evidence type="ECO:0000256" key="1">
    <source>
        <dbReference type="ARBA" id="ARBA00001957"/>
    </source>
</evidence>
<feature type="region of interest" description="Disordered" evidence="4">
    <location>
        <begin position="401"/>
        <end position="430"/>
    </location>
</feature>
<dbReference type="PROSITE" id="PS00012">
    <property type="entry name" value="PHOSPHOPANTETHEINE"/>
    <property type="match status" value="1"/>
</dbReference>
<dbReference type="InterPro" id="IPR029058">
    <property type="entry name" value="AB_hydrolase_fold"/>
</dbReference>
<keyword evidence="3" id="KW-0597">Phosphoprotein</keyword>
<dbReference type="InterPro" id="IPR036736">
    <property type="entry name" value="ACP-like_sf"/>
</dbReference>
<dbReference type="SUPFAM" id="SSF47336">
    <property type="entry name" value="ACP-like"/>
    <property type="match status" value="2"/>
</dbReference>
<feature type="region of interest" description="Disordered" evidence="4">
    <location>
        <begin position="1259"/>
        <end position="1285"/>
    </location>
</feature>
<dbReference type="PANTHER" id="PTHR45527">
    <property type="entry name" value="NONRIBOSOMAL PEPTIDE SYNTHETASE"/>
    <property type="match status" value="1"/>
</dbReference>
<comment type="cofactor">
    <cofactor evidence="1">
        <name>pantetheine 4'-phosphate</name>
        <dbReference type="ChEBI" id="CHEBI:47942"/>
    </cofactor>
</comment>
<feature type="compositionally biased region" description="Low complexity" evidence="4">
    <location>
        <begin position="1732"/>
        <end position="1741"/>
    </location>
</feature>
<protein>
    <submittedName>
        <fullName evidence="6">AMP-binding protein</fullName>
    </submittedName>
</protein>
<dbReference type="InterPro" id="IPR045851">
    <property type="entry name" value="AMP-bd_C_sf"/>
</dbReference>
<feature type="compositionally biased region" description="Pro residues" evidence="4">
    <location>
        <begin position="1265"/>
        <end position="1283"/>
    </location>
</feature>
<feature type="domain" description="Carrier" evidence="5">
    <location>
        <begin position="570"/>
        <end position="645"/>
    </location>
</feature>
<dbReference type="Pfam" id="PF13193">
    <property type="entry name" value="AMP-binding_C"/>
    <property type="match status" value="2"/>
</dbReference>
<reference evidence="7" key="1">
    <citation type="journal article" date="2019" name="Int. J. Syst. Evol. Microbiol.">
        <title>The Global Catalogue of Microorganisms (GCM) 10K type strain sequencing project: providing services to taxonomists for standard genome sequencing and annotation.</title>
        <authorList>
            <consortium name="The Broad Institute Genomics Platform"/>
            <consortium name="The Broad Institute Genome Sequencing Center for Infectious Disease"/>
            <person name="Wu L."/>
            <person name="Ma J."/>
        </authorList>
    </citation>
    <scope>NUCLEOTIDE SEQUENCE [LARGE SCALE GENOMIC DNA]</scope>
    <source>
        <strain evidence="7">PCU 347</strain>
    </source>
</reference>
<dbReference type="Proteomes" id="UP001595824">
    <property type="component" value="Unassembled WGS sequence"/>
</dbReference>
<feature type="compositionally biased region" description="Pro residues" evidence="4">
    <location>
        <begin position="880"/>
        <end position="889"/>
    </location>
</feature>
<evidence type="ECO:0000313" key="6">
    <source>
        <dbReference type="EMBL" id="MFC4330593.1"/>
    </source>
</evidence>
<dbReference type="Pfam" id="PF00668">
    <property type="entry name" value="Condensation"/>
    <property type="match status" value="1"/>
</dbReference>
<dbReference type="SUPFAM" id="SSF53474">
    <property type="entry name" value="alpha/beta-Hydrolases"/>
    <property type="match status" value="1"/>
</dbReference>
<evidence type="ECO:0000313" key="7">
    <source>
        <dbReference type="Proteomes" id="UP001595824"/>
    </source>
</evidence>
<dbReference type="CDD" id="cd19531">
    <property type="entry name" value="LCL_NRPS-like"/>
    <property type="match status" value="1"/>
</dbReference>
<organism evidence="6 7">
    <name type="scientific">Streptomyces andamanensis</name>
    <dbReference type="NCBI Taxonomy" id="1565035"/>
    <lineage>
        <taxon>Bacteria</taxon>
        <taxon>Bacillati</taxon>
        <taxon>Actinomycetota</taxon>
        <taxon>Actinomycetes</taxon>
        <taxon>Kitasatosporales</taxon>
        <taxon>Streptomycetaceae</taxon>
        <taxon>Streptomyces</taxon>
    </lineage>
</organism>
<feature type="domain" description="Carrier" evidence="5">
    <location>
        <begin position="1655"/>
        <end position="1730"/>
    </location>
</feature>
<dbReference type="PANTHER" id="PTHR45527:SF1">
    <property type="entry name" value="FATTY ACID SYNTHASE"/>
    <property type="match status" value="1"/>
</dbReference>
<evidence type="ECO:0000256" key="3">
    <source>
        <dbReference type="ARBA" id="ARBA00022553"/>
    </source>
</evidence>
<dbReference type="InterPro" id="IPR020845">
    <property type="entry name" value="AMP-binding_CS"/>
</dbReference>
<dbReference type="Gene3D" id="3.30.559.10">
    <property type="entry name" value="Chloramphenicol acetyltransferase-like domain"/>
    <property type="match status" value="1"/>
</dbReference>
<dbReference type="Gene3D" id="3.40.50.12780">
    <property type="entry name" value="N-terminal domain of ligase-like"/>
    <property type="match status" value="2"/>
</dbReference>
<accession>A0ABV8TJ25</accession>
<dbReference type="SMART" id="SM00823">
    <property type="entry name" value="PKS_PP"/>
    <property type="match status" value="2"/>
</dbReference>
<evidence type="ECO:0000259" key="5">
    <source>
        <dbReference type="PROSITE" id="PS50075"/>
    </source>
</evidence>
<dbReference type="InterPro" id="IPR042099">
    <property type="entry name" value="ANL_N_sf"/>
</dbReference>
<dbReference type="Pfam" id="PF00550">
    <property type="entry name" value="PP-binding"/>
    <property type="match status" value="2"/>
</dbReference>
<proteinExistence type="predicted"/>
<dbReference type="InterPro" id="IPR001242">
    <property type="entry name" value="Condensation_dom"/>
</dbReference>
<dbReference type="Gene3D" id="3.30.300.30">
    <property type="match status" value="2"/>
</dbReference>
<feature type="region of interest" description="Disordered" evidence="4">
    <location>
        <begin position="173"/>
        <end position="202"/>
    </location>
</feature>
<dbReference type="PROSITE" id="PS50075">
    <property type="entry name" value="CARRIER"/>
    <property type="match status" value="2"/>
</dbReference>
<dbReference type="InterPro" id="IPR025110">
    <property type="entry name" value="AMP-bd_C"/>
</dbReference>
<dbReference type="Gene3D" id="1.10.1200.10">
    <property type="entry name" value="ACP-like"/>
    <property type="match status" value="2"/>
</dbReference>
<dbReference type="InterPro" id="IPR009081">
    <property type="entry name" value="PP-bd_ACP"/>
</dbReference>
<dbReference type="EMBL" id="JBHSDP010000024">
    <property type="protein sequence ID" value="MFC4330593.1"/>
    <property type="molecule type" value="Genomic_DNA"/>
</dbReference>
<keyword evidence="2" id="KW-0596">Phosphopantetheine</keyword>
<dbReference type="Gene3D" id="3.30.559.30">
    <property type="entry name" value="Nonribosomal peptide synthetase, condensation domain"/>
    <property type="match status" value="1"/>
</dbReference>
<dbReference type="Pfam" id="PF00975">
    <property type="entry name" value="Thioesterase"/>
    <property type="match status" value="1"/>
</dbReference>
<feature type="region of interest" description="Disordered" evidence="4">
    <location>
        <begin position="1732"/>
        <end position="1768"/>
    </location>
</feature>
<evidence type="ECO:0000256" key="4">
    <source>
        <dbReference type="SAM" id="MobiDB-lite"/>
    </source>
</evidence>
<dbReference type="RefSeq" id="WP_381741548.1">
    <property type="nucleotide sequence ID" value="NZ_JBHSDP010000024.1"/>
</dbReference>
<feature type="compositionally biased region" description="Gly residues" evidence="4">
    <location>
        <begin position="181"/>
        <end position="191"/>
    </location>
</feature>
<feature type="compositionally biased region" description="Gly residues" evidence="4">
    <location>
        <begin position="1742"/>
        <end position="1762"/>
    </location>
</feature>
<dbReference type="InterPro" id="IPR020806">
    <property type="entry name" value="PKS_PP-bd"/>
</dbReference>
<dbReference type="Gene3D" id="3.40.50.1820">
    <property type="entry name" value="alpha/beta hydrolase"/>
    <property type="match status" value="1"/>
</dbReference>
<dbReference type="Pfam" id="PF00501">
    <property type="entry name" value="AMP-binding"/>
    <property type="match status" value="3"/>
</dbReference>
<dbReference type="SUPFAM" id="SSF56801">
    <property type="entry name" value="Acetyl-CoA synthetase-like"/>
    <property type="match status" value="2"/>
</dbReference>
<dbReference type="InterPro" id="IPR000873">
    <property type="entry name" value="AMP-dep_synth/lig_dom"/>
</dbReference>
<dbReference type="Gene3D" id="3.40.50.980">
    <property type="match status" value="1"/>
</dbReference>
<dbReference type="PROSITE" id="PS00455">
    <property type="entry name" value="AMP_BINDING"/>
    <property type="match status" value="1"/>
</dbReference>